<dbReference type="EMBL" id="CM044703">
    <property type="protein sequence ID" value="KAI5674468.1"/>
    <property type="molecule type" value="Genomic_DNA"/>
</dbReference>
<sequence length="383" mass="45276">MAGDVEENSANHRALKEDDEFKLLEGRRRFSFNNDVDSLDLAENLFRMNREVLDKQNAEKLVELYDRRQRRIFNSVSNEEVAEKEEEENTVVRYHPEFDHRRQRKRISESVNKELELTEEDAARRRHELDNRHKRRRRRNSESGNKKESELAEEETQSIDASRLRPELDNRQRRRRNSVSVNKESELAEKEEEEEVPQPIIDAAERRAAIFNELPPFGYRVDGIKLPRLPPLGERFTCIIDGCSLPFQKQLTHTDISRGHNRLAFNKNDVRTGIFPLLYSLNYCVKDLEDGISVKAYDSRGREYNMNFKTWTNNKVYVLNTPGWCEFVEKGQLIENIDWVSVWVFNKKNSRELCFALIVDRFPTPHTIKKRRGKTKEPLNPDN</sequence>
<organism evidence="1 2">
    <name type="scientific">Catharanthus roseus</name>
    <name type="common">Madagascar periwinkle</name>
    <name type="synonym">Vinca rosea</name>
    <dbReference type="NCBI Taxonomy" id="4058"/>
    <lineage>
        <taxon>Eukaryota</taxon>
        <taxon>Viridiplantae</taxon>
        <taxon>Streptophyta</taxon>
        <taxon>Embryophyta</taxon>
        <taxon>Tracheophyta</taxon>
        <taxon>Spermatophyta</taxon>
        <taxon>Magnoliopsida</taxon>
        <taxon>eudicotyledons</taxon>
        <taxon>Gunneridae</taxon>
        <taxon>Pentapetalae</taxon>
        <taxon>asterids</taxon>
        <taxon>lamiids</taxon>
        <taxon>Gentianales</taxon>
        <taxon>Apocynaceae</taxon>
        <taxon>Rauvolfioideae</taxon>
        <taxon>Vinceae</taxon>
        <taxon>Catharanthinae</taxon>
        <taxon>Catharanthus</taxon>
    </lineage>
</organism>
<evidence type="ECO:0000313" key="2">
    <source>
        <dbReference type="Proteomes" id="UP001060085"/>
    </source>
</evidence>
<comment type="caution">
    <text evidence="1">The sequence shown here is derived from an EMBL/GenBank/DDBJ whole genome shotgun (WGS) entry which is preliminary data.</text>
</comment>
<evidence type="ECO:0000313" key="1">
    <source>
        <dbReference type="EMBL" id="KAI5674468.1"/>
    </source>
</evidence>
<proteinExistence type="predicted"/>
<gene>
    <name evidence="1" type="ORF">M9H77_14832</name>
</gene>
<reference evidence="2" key="1">
    <citation type="journal article" date="2023" name="Nat. Plants">
        <title>Single-cell RNA sequencing provides a high-resolution roadmap for understanding the multicellular compartmentation of specialized metabolism.</title>
        <authorList>
            <person name="Sun S."/>
            <person name="Shen X."/>
            <person name="Li Y."/>
            <person name="Li Y."/>
            <person name="Wang S."/>
            <person name="Li R."/>
            <person name="Zhang H."/>
            <person name="Shen G."/>
            <person name="Guo B."/>
            <person name="Wei J."/>
            <person name="Xu J."/>
            <person name="St-Pierre B."/>
            <person name="Chen S."/>
            <person name="Sun C."/>
        </authorList>
    </citation>
    <scope>NUCLEOTIDE SEQUENCE [LARGE SCALE GENOMIC DNA]</scope>
</reference>
<accession>A0ACC0BPA8</accession>
<keyword evidence="2" id="KW-1185">Reference proteome</keyword>
<protein>
    <submittedName>
        <fullName evidence="1">Uncharacterized protein</fullName>
    </submittedName>
</protein>
<name>A0ACC0BPA8_CATRO</name>
<dbReference type="Proteomes" id="UP001060085">
    <property type="component" value="Linkage Group LG03"/>
</dbReference>